<evidence type="ECO:0000313" key="3">
    <source>
        <dbReference type="Proteomes" id="UP000256690"/>
    </source>
</evidence>
<accession>A0A3D8QRL6</accession>
<dbReference type="OrthoDB" id="408152at2759"/>
<keyword evidence="1" id="KW-0812">Transmembrane</keyword>
<dbReference type="InterPro" id="IPR040632">
    <property type="entry name" value="Sulfotransfer_4"/>
</dbReference>
<reference evidence="2 3" key="1">
    <citation type="journal article" date="2018" name="IMA Fungus">
        <title>IMA Genome-F 9: Draft genome sequence of Annulohypoxylon stygium, Aspergillus mulundensis, Berkeleyomyces basicola (syn. Thielaviopsis basicola), Ceratocystis smalleyi, two Cercospora beticola strains, Coleophoma cylindrospora, Fusarium fracticaudum, Phialophora cf. hyalina, and Morchella septimelata.</title>
        <authorList>
            <person name="Wingfield B.D."/>
            <person name="Bills G.F."/>
            <person name="Dong Y."/>
            <person name="Huang W."/>
            <person name="Nel W.J."/>
            <person name="Swalarsk-Parry B.S."/>
            <person name="Vaghefi N."/>
            <person name="Wilken P.M."/>
            <person name="An Z."/>
            <person name="de Beer Z.W."/>
            <person name="De Vos L."/>
            <person name="Chen L."/>
            <person name="Duong T.A."/>
            <person name="Gao Y."/>
            <person name="Hammerbacher A."/>
            <person name="Kikkert J.R."/>
            <person name="Li Y."/>
            <person name="Li H."/>
            <person name="Li K."/>
            <person name="Li Q."/>
            <person name="Liu X."/>
            <person name="Ma X."/>
            <person name="Naidoo K."/>
            <person name="Pethybridge S.J."/>
            <person name="Sun J."/>
            <person name="Steenkamp E.T."/>
            <person name="van der Nest M.A."/>
            <person name="van Wyk S."/>
            <person name="Wingfield M.J."/>
            <person name="Xiong C."/>
            <person name="Yue Q."/>
            <person name="Zhang X."/>
        </authorList>
    </citation>
    <scope>NUCLEOTIDE SEQUENCE [LARGE SCALE GENOMIC DNA]</scope>
    <source>
        <strain evidence="2 3">DSM 5745</strain>
    </source>
</reference>
<dbReference type="STRING" id="1810919.A0A3D8QRL6"/>
<gene>
    <name evidence="2" type="ORF">DSM5745_09877</name>
</gene>
<dbReference type="InterPro" id="IPR027417">
    <property type="entry name" value="P-loop_NTPase"/>
</dbReference>
<dbReference type="RefSeq" id="XP_026599625.1">
    <property type="nucleotide sequence ID" value="XM_026751893.1"/>
</dbReference>
<evidence type="ECO:0000256" key="1">
    <source>
        <dbReference type="SAM" id="Phobius"/>
    </source>
</evidence>
<dbReference type="PANTHER" id="PTHR36978:SF8">
    <property type="entry name" value="NAD DEPENDENT EPIMERASE_DEHYDRATASE"/>
    <property type="match status" value="1"/>
</dbReference>
<name>A0A3D8QRL6_9EURO</name>
<feature type="transmembrane region" description="Helical" evidence="1">
    <location>
        <begin position="251"/>
        <end position="272"/>
    </location>
</feature>
<keyword evidence="1" id="KW-0472">Membrane</keyword>
<evidence type="ECO:0008006" key="4">
    <source>
        <dbReference type="Google" id="ProtNLM"/>
    </source>
</evidence>
<dbReference type="Proteomes" id="UP000256690">
    <property type="component" value="Unassembled WGS sequence"/>
</dbReference>
<evidence type="ECO:0000313" key="2">
    <source>
        <dbReference type="EMBL" id="RDW64466.1"/>
    </source>
</evidence>
<dbReference type="Pfam" id="PF17784">
    <property type="entry name" value="Sulfotransfer_4"/>
    <property type="match status" value="1"/>
</dbReference>
<comment type="caution">
    <text evidence="2">The sequence shown here is derived from an EMBL/GenBank/DDBJ whole genome shotgun (WGS) entry which is preliminary data.</text>
</comment>
<dbReference type="EMBL" id="PVWQ01000014">
    <property type="protein sequence ID" value="RDW64466.1"/>
    <property type="molecule type" value="Genomic_DNA"/>
</dbReference>
<proteinExistence type="predicted"/>
<dbReference type="Gene3D" id="3.40.50.300">
    <property type="entry name" value="P-loop containing nucleotide triphosphate hydrolases"/>
    <property type="match status" value="1"/>
</dbReference>
<protein>
    <recommendedName>
        <fullName evidence="4">NAD dependent epimerase</fullName>
    </recommendedName>
</protein>
<sequence length="306" mass="35352">MRALLEKYIYTIPPQPARPRKKPMAVLALGMSRSGTESLRRALQILGYDHVYHGFDMSENTPMQWKQWALLGRRKYGIGSEQKHSGDPGITRADFDEILGHAEAVTDQPCSIFATELINAYPEAKVILNHRDVDAWYESICALILPHARGFWYHVLPFFQADMYWAVQYTVHCFNMFFYGDLKRNGKWVYRQHFDTIRGRVEEERLLVWTVGDGWGPLCEFLGKPIPDEPFPAGNTLDTTNRRYEKNMVRIGIIAARNFALFVLVIAVLIGLDYKYVPAYCIGYVYRSRGFGDDQHCPVLFQGRRN</sequence>
<dbReference type="PANTHER" id="PTHR36978">
    <property type="entry name" value="P-LOOP CONTAINING NUCLEOTIDE TRIPHOSPHATE HYDROLASE"/>
    <property type="match status" value="1"/>
</dbReference>
<keyword evidence="3" id="KW-1185">Reference proteome</keyword>
<dbReference type="AlphaFoldDB" id="A0A3D8QRL6"/>
<keyword evidence="1" id="KW-1133">Transmembrane helix</keyword>
<dbReference type="SUPFAM" id="SSF52540">
    <property type="entry name" value="P-loop containing nucleoside triphosphate hydrolases"/>
    <property type="match status" value="1"/>
</dbReference>
<dbReference type="GeneID" id="38120247"/>
<organism evidence="2 3">
    <name type="scientific">Aspergillus mulundensis</name>
    <dbReference type="NCBI Taxonomy" id="1810919"/>
    <lineage>
        <taxon>Eukaryota</taxon>
        <taxon>Fungi</taxon>
        <taxon>Dikarya</taxon>
        <taxon>Ascomycota</taxon>
        <taxon>Pezizomycotina</taxon>
        <taxon>Eurotiomycetes</taxon>
        <taxon>Eurotiomycetidae</taxon>
        <taxon>Eurotiales</taxon>
        <taxon>Aspergillaceae</taxon>
        <taxon>Aspergillus</taxon>
        <taxon>Aspergillus subgen. Nidulantes</taxon>
    </lineage>
</organism>